<gene>
    <name evidence="2" type="ORF">SteCoe_26202</name>
</gene>
<proteinExistence type="predicted"/>
<comment type="caution">
    <text evidence="2">The sequence shown here is derived from an EMBL/GenBank/DDBJ whole genome shotgun (WGS) entry which is preliminary data.</text>
</comment>
<feature type="signal peptide" evidence="1">
    <location>
        <begin position="1"/>
        <end position="16"/>
    </location>
</feature>
<dbReference type="Proteomes" id="UP000187209">
    <property type="component" value="Unassembled WGS sequence"/>
</dbReference>
<dbReference type="AlphaFoldDB" id="A0A1R2BDH6"/>
<name>A0A1R2BDH6_9CILI</name>
<protein>
    <submittedName>
        <fullName evidence="2">Uncharacterized protein</fullName>
    </submittedName>
</protein>
<organism evidence="2 3">
    <name type="scientific">Stentor coeruleus</name>
    <dbReference type="NCBI Taxonomy" id="5963"/>
    <lineage>
        <taxon>Eukaryota</taxon>
        <taxon>Sar</taxon>
        <taxon>Alveolata</taxon>
        <taxon>Ciliophora</taxon>
        <taxon>Postciliodesmatophora</taxon>
        <taxon>Heterotrichea</taxon>
        <taxon>Heterotrichida</taxon>
        <taxon>Stentoridae</taxon>
        <taxon>Stentor</taxon>
    </lineage>
</organism>
<keyword evidence="1" id="KW-0732">Signal</keyword>
<sequence length="143" mass="15815">MKVYIVSILLLSLASALDQYSNLKTQVGINCASISYADVVAFDVTPWPPAISTSAIITIKIVMGLPNASVGVITYGTMDQYHTWSYQYQIIDVYFPQNSTQEFQYVFEYPNTVGNYITQVVIGSTDIPPIINSCWSFAYSIGA</sequence>
<evidence type="ECO:0000256" key="1">
    <source>
        <dbReference type="SAM" id="SignalP"/>
    </source>
</evidence>
<evidence type="ECO:0000313" key="2">
    <source>
        <dbReference type="EMBL" id="OMJ74787.1"/>
    </source>
</evidence>
<dbReference type="EMBL" id="MPUH01000728">
    <property type="protein sequence ID" value="OMJ74787.1"/>
    <property type="molecule type" value="Genomic_DNA"/>
</dbReference>
<reference evidence="2 3" key="1">
    <citation type="submission" date="2016-11" db="EMBL/GenBank/DDBJ databases">
        <title>The macronuclear genome of Stentor coeruleus: a giant cell with tiny introns.</title>
        <authorList>
            <person name="Slabodnick M."/>
            <person name="Ruby J.G."/>
            <person name="Reiff S.B."/>
            <person name="Swart E.C."/>
            <person name="Gosai S."/>
            <person name="Prabakaran S."/>
            <person name="Witkowska E."/>
            <person name="Larue G.E."/>
            <person name="Fisher S."/>
            <person name="Freeman R.M."/>
            <person name="Gunawardena J."/>
            <person name="Chu W."/>
            <person name="Stover N.A."/>
            <person name="Gregory B.D."/>
            <person name="Nowacki M."/>
            <person name="Derisi J."/>
            <person name="Roy S.W."/>
            <person name="Marshall W.F."/>
            <person name="Sood P."/>
        </authorList>
    </citation>
    <scope>NUCLEOTIDE SEQUENCE [LARGE SCALE GENOMIC DNA]</scope>
    <source>
        <strain evidence="2">WM001</strain>
    </source>
</reference>
<keyword evidence="3" id="KW-1185">Reference proteome</keyword>
<accession>A0A1R2BDH6</accession>
<evidence type="ECO:0000313" key="3">
    <source>
        <dbReference type="Proteomes" id="UP000187209"/>
    </source>
</evidence>
<feature type="chain" id="PRO_5012909920" evidence="1">
    <location>
        <begin position="17"/>
        <end position="143"/>
    </location>
</feature>